<reference evidence="2 3" key="1">
    <citation type="submission" date="2023-01" db="EMBL/GenBank/DDBJ databases">
        <title>Psychrosphaera sp. nov., isolated from marine algae.</title>
        <authorList>
            <person name="Bayburt H."/>
            <person name="Choi B.J."/>
            <person name="Kim J.M."/>
            <person name="Choi D.G."/>
            <person name="Jeon C.O."/>
        </authorList>
    </citation>
    <scope>NUCLEOTIDE SEQUENCE [LARGE SCALE GENOMIC DNA]</scope>
    <source>
        <strain evidence="2 3">G1-22</strain>
    </source>
</reference>
<evidence type="ECO:0000259" key="1">
    <source>
        <dbReference type="Pfam" id="PF02514"/>
    </source>
</evidence>
<sequence>MLDPFYRPEQLQGKQLQAFLDDDLAELMPIENYLAWFNKLPTDLKNKINDHWGKPQDNFMAIKRDSVDYFILPRMRVGNMLVMRQPPRSDKKNDESGIFHQGIVPINHFYLAAYFYAREFWQGDAIVHLGTHGSQEYLGGKERGLSIYDQGNLAVWDTPVVYPFIVDDVGEAMQTKRRGRATVVSHMTPPFAAAGLQGDIVVLHELMHQYSQLDNGGVKQKTAKQVVEQCFTLNICKDIA</sequence>
<keyword evidence="2" id="KW-0436">Ligase</keyword>
<dbReference type="GO" id="GO:0051116">
    <property type="term" value="F:cobaltochelatase activity"/>
    <property type="evidence" value="ECO:0007669"/>
    <property type="project" value="UniProtKB-EC"/>
</dbReference>
<protein>
    <submittedName>
        <fullName evidence="2">Cobaltochelatase subunit CobN</fullName>
        <ecNumber evidence="2">6.6.1.2</ecNumber>
    </submittedName>
</protein>
<dbReference type="EMBL" id="JAQOMS010000002">
    <property type="protein sequence ID" value="MDC2891296.1"/>
    <property type="molecule type" value="Genomic_DNA"/>
</dbReference>
<dbReference type="Pfam" id="PF02514">
    <property type="entry name" value="CobN-Mg_chel"/>
    <property type="match status" value="1"/>
</dbReference>
<keyword evidence="3" id="KW-1185">Reference proteome</keyword>
<accession>A0ABT5FJD8</accession>
<evidence type="ECO:0000313" key="2">
    <source>
        <dbReference type="EMBL" id="MDC2891296.1"/>
    </source>
</evidence>
<dbReference type="InterPro" id="IPR003672">
    <property type="entry name" value="CobN/Mg_chltase"/>
</dbReference>
<proteinExistence type="predicted"/>
<name>A0ABT5FJD8_9GAMM</name>
<comment type="caution">
    <text evidence="2">The sequence shown here is derived from an EMBL/GenBank/DDBJ whole genome shotgun (WGS) entry which is preliminary data.</text>
</comment>
<dbReference type="PANTHER" id="PTHR44119:SF4">
    <property type="entry name" value="AEROBIC COBALTOCHELATASE SUBUNIT COBN"/>
    <property type="match status" value="1"/>
</dbReference>
<evidence type="ECO:0000313" key="3">
    <source>
        <dbReference type="Proteomes" id="UP001528411"/>
    </source>
</evidence>
<gene>
    <name evidence="2" type="ORF">PN838_24285</name>
</gene>
<organism evidence="2 3">
    <name type="scientific">Psychrosphaera algicola</name>
    <dbReference type="NCBI Taxonomy" id="3023714"/>
    <lineage>
        <taxon>Bacteria</taxon>
        <taxon>Pseudomonadati</taxon>
        <taxon>Pseudomonadota</taxon>
        <taxon>Gammaproteobacteria</taxon>
        <taxon>Alteromonadales</taxon>
        <taxon>Pseudoalteromonadaceae</taxon>
        <taxon>Psychrosphaera</taxon>
    </lineage>
</organism>
<dbReference type="RefSeq" id="WP_272182702.1">
    <property type="nucleotide sequence ID" value="NZ_JAQOMS010000002.1"/>
</dbReference>
<dbReference type="EC" id="6.6.1.2" evidence="2"/>
<feature type="domain" description="CobN/magnesium chelatase" evidence="1">
    <location>
        <begin position="23"/>
        <end position="239"/>
    </location>
</feature>
<dbReference type="Proteomes" id="UP001528411">
    <property type="component" value="Unassembled WGS sequence"/>
</dbReference>
<dbReference type="PANTHER" id="PTHR44119">
    <property type="entry name" value="MAGNESIUM-CHELATASE SUBUNIT CHLH, CHLOROPLASTIC"/>
    <property type="match status" value="1"/>
</dbReference>